<proteinExistence type="predicted"/>
<dbReference type="Proteomes" id="UP000054549">
    <property type="component" value="Unassembled WGS sequence"/>
</dbReference>
<gene>
    <name evidence="1" type="ORF">M378DRAFT_163876</name>
</gene>
<keyword evidence="2" id="KW-1185">Reference proteome</keyword>
<evidence type="ECO:0000313" key="2">
    <source>
        <dbReference type="Proteomes" id="UP000054549"/>
    </source>
</evidence>
<organism evidence="1 2">
    <name type="scientific">Amanita muscaria (strain Koide BX008)</name>
    <dbReference type="NCBI Taxonomy" id="946122"/>
    <lineage>
        <taxon>Eukaryota</taxon>
        <taxon>Fungi</taxon>
        <taxon>Dikarya</taxon>
        <taxon>Basidiomycota</taxon>
        <taxon>Agaricomycotina</taxon>
        <taxon>Agaricomycetes</taxon>
        <taxon>Agaricomycetidae</taxon>
        <taxon>Agaricales</taxon>
        <taxon>Pluteineae</taxon>
        <taxon>Amanitaceae</taxon>
        <taxon>Amanita</taxon>
    </lineage>
</organism>
<protein>
    <submittedName>
        <fullName evidence="1">Uncharacterized protein</fullName>
    </submittedName>
</protein>
<reference evidence="1 2" key="1">
    <citation type="submission" date="2014-04" db="EMBL/GenBank/DDBJ databases">
        <title>Evolutionary Origins and Diversification of the Mycorrhizal Mutualists.</title>
        <authorList>
            <consortium name="DOE Joint Genome Institute"/>
            <consortium name="Mycorrhizal Genomics Consortium"/>
            <person name="Kohler A."/>
            <person name="Kuo A."/>
            <person name="Nagy L.G."/>
            <person name="Floudas D."/>
            <person name="Copeland A."/>
            <person name="Barry K.W."/>
            <person name="Cichocki N."/>
            <person name="Veneault-Fourrey C."/>
            <person name="LaButti K."/>
            <person name="Lindquist E.A."/>
            <person name="Lipzen A."/>
            <person name="Lundell T."/>
            <person name="Morin E."/>
            <person name="Murat C."/>
            <person name="Riley R."/>
            <person name="Ohm R."/>
            <person name="Sun H."/>
            <person name="Tunlid A."/>
            <person name="Henrissat B."/>
            <person name="Grigoriev I.V."/>
            <person name="Hibbett D.S."/>
            <person name="Martin F."/>
        </authorList>
    </citation>
    <scope>NUCLEOTIDE SEQUENCE [LARGE SCALE GENOMIC DNA]</scope>
    <source>
        <strain evidence="1 2">Koide BX008</strain>
    </source>
</reference>
<evidence type="ECO:0000313" key="1">
    <source>
        <dbReference type="EMBL" id="KIL63919.1"/>
    </source>
</evidence>
<accession>A0A0C2TB14</accession>
<dbReference type="AlphaFoldDB" id="A0A0C2TB14"/>
<name>A0A0C2TB14_AMAMK</name>
<dbReference type="HOGENOM" id="CLU_3068152_0_0_1"/>
<sequence length="53" mass="5848">MKGSISGGYCQSPDQSNGIEYSGFSSSRQRFAGAIKIHTLPQVRLRCKVRKIC</sequence>
<dbReference type="EMBL" id="KN818254">
    <property type="protein sequence ID" value="KIL63919.1"/>
    <property type="molecule type" value="Genomic_DNA"/>
</dbReference>
<dbReference type="InParanoid" id="A0A0C2TB14"/>